<dbReference type="PANTHER" id="PTHR38765:SF1">
    <property type="entry name" value="DUF484 DOMAIN-CONTAINING PROTEIN"/>
    <property type="match status" value="1"/>
</dbReference>
<dbReference type="RefSeq" id="WP_276661741.1">
    <property type="nucleotide sequence ID" value="NZ_JAYRXT010000141.1"/>
</dbReference>
<dbReference type="Proteomes" id="UP000321192">
    <property type="component" value="Unassembled WGS sequence"/>
</dbReference>
<dbReference type="PANTHER" id="PTHR38765">
    <property type="entry name" value="DUF484 DOMAIN-CONTAINING PROTEIN"/>
    <property type="match status" value="1"/>
</dbReference>
<proteinExistence type="predicted"/>
<keyword evidence="1" id="KW-0175">Coiled coil</keyword>
<dbReference type="InterPro" id="IPR029016">
    <property type="entry name" value="GAF-like_dom_sf"/>
</dbReference>
<comment type="caution">
    <text evidence="2">The sequence shown here is derived from an EMBL/GenBank/DDBJ whole genome shotgun (WGS) entry which is preliminary data.</text>
</comment>
<name>A0A5C7S712_THASP</name>
<dbReference type="Gene3D" id="3.30.450.40">
    <property type="match status" value="1"/>
</dbReference>
<dbReference type="SUPFAM" id="SSF55781">
    <property type="entry name" value="GAF domain-like"/>
    <property type="match status" value="1"/>
</dbReference>
<gene>
    <name evidence="2" type="ORF">E6Q80_20390</name>
</gene>
<evidence type="ECO:0000313" key="3">
    <source>
        <dbReference type="Proteomes" id="UP000321192"/>
    </source>
</evidence>
<dbReference type="Pfam" id="PF04340">
    <property type="entry name" value="DUF484"/>
    <property type="match status" value="1"/>
</dbReference>
<reference evidence="2 3" key="1">
    <citation type="submission" date="2018-09" db="EMBL/GenBank/DDBJ databases">
        <title>Metagenome Assembled Genomes from an Advanced Water Purification Facility.</title>
        <authorList>
            <person name="Stamps B.W."/>
            <person name="Spear J.R."/>
        </authorList>
    </citation>
    <scope>NUCLEOTIDE SEQUENCE [LARGE SCALE GENOMIC DNA]</scope>
    <source>
        <strain evidence="2">Bin_27_1</strain>
    </source>
</reference>
<dbReference type="EMBL" id="SSFD01000348">
    <property type="protein sequence ID" value="TXH79480.1"/>
    <property type="molecule type" value="Genomic_DNA"/>
</dbReference>
<evidence type="ECO:0000256" key="1">
    <source>
        <dbReference type="SAM" id="Coils"/>
    </source>
</evidence>
<dbReference type="AlphaFoldDB" id="A0A5C7S712"/>
<accession>A0A5C7S712</accession>
<organism evidence="2 3">
    <name type="scientific">Thauera aminoaromatica</name>
    <dbReference type="NCBI Taxonomy" id="164330"/>
    <lineage>
        <taxon>Bacteria</taxon>
        <taxon>Pseudomonadati</taxon>
        <taxon>Pseudomonadota</taxon>
        <taxon>Betaproteobacteria</taxon>
        <taxon>Rhodocyclales</taxon>
        <taxon>Zoogloeaceae</taxon>
        <taxon>Thauera</taxon>
    </lineage>
</organism>
<evidence type="ECO:0000313" key="2">
    <source>
        <dbReference type="EMBL" id="TXH79480.1"/>
    </source>
</evidence>
<dbReference type="InterPro" id="IPR007435">
    <property type="entry name" value="DUF484"/>
</dbReference>
<feature type="coiled-coil region" evidence="1">
    <location>
        <begin position="39"/>
        <end position="66"/>
    </location>
</feature>
<sequence>MNAEDVARYLREHPDFLNQHHELFSELTVPHPQHGGQAISLAERQLHALRDKIRALELKLAELIRFGEENDDISTKVHRLSVALLQAGSAAAVRQGLADSLRDDFAVPHVSLKLWGEVGGGVVHTEAFGVGEAARRQVENLRHPWCGVPESIEMTSWFGEAAPHIRSLALMPLRVGGNCIGLLALGSAEPERFYAGMGTLYLGRIADLAAAALAARAG</sequence>
<protein>
    <submittedName>
        <fullName evidence="2">DUF484 family protein</fullName>
    </submittedName>
</protein>